<evidence type="ECO:0000313" key="2">
    <source>
        <dbReference type="Proteomes" id="UP000216345"/>
    </source>
</evidence>
<dbReference type="OrthoDB" id="8101285at2"/>
<accession>A0A256FL11</accession>
<dbReference type="RefSeq" id="WP_094576311.1">
    <property type="nucleotide sequence ID" value="NZ_JBHEEL010000009.1"/>
</dbReference>
<dbReference type="Proteomes" id="UP000216345">
    <property type="component" value="Unassembled WGS sequence"/>
</dbReference>
<dbReference type="AlphaFoldDB" id="A0A256FL11"/>
<gene>
    <name evidence="1" type="ORF">CEV32_4820</name>
</gene>
<reference evidence="1 2" key="1">
    <citation type="submission" date="2017-07" db="EMBL/GenBank/DDBJ databases">
        <title>Phylogenetic study on the rhizospheric bacterium Ochrobactrum sp. A44.</title>
        <authorList>
            <person name="Krzyzanowska D.M."/>
            <person name="Ossowicki A."/>
            <person name="Rajewska M."/>
            <person name="Maciag T."/>
            <person name="Kaczynski Z."/>
            <person name="Czerwicka M."/>
            <person name="Jafra S."/>
        </authorList>
    </citation>
    <scope>NUCLEOTIDE SEQUENCE [LARGE SCALE GENOMIC DNA]</scope>
    <source>
        <strain evidence="1 2">PR17</strain>
    </source>
</reference>
<evidence type="ECO:0000313" key="1">
    <source>
        <dbReference type="EMBL" id="OYR15544.1"/>
    </source>
</evidence>
<name>A0A256FL11_9HYPH</name>
<keyword evidence="2" id="KW-1185">Reference proteome</keyword>
<sequence length="205" mass="22248">MIDLISTVRFVPSYPMLNNPTSQTKFGGRLISTVEFVDPYRTVDMETLPMKASEAVQLQAFIAAAKGGMETIVYRPKHICIPRAYWGDPNNTHITGTASRGTVTGGYSVQLTGVVPGLQLMDGDMFSLKSGDYRQFLQVAYGGGATAVSTTITVKVDQPIASYIAAGATARFKQPEMNARLVKDSFQMTKGPRPTGTFQLIEVPK</sequence>
<comment type="caution">
    <text evidence="1">The sequence shown here is derived from an EMBL/GenBank/DDBJ whole genome shotgun (WGS) entry which is preliminary data.</text>
</comment>
<dbReference type="eggNOG" id="ENOG50342TF">
    <property type="taxonomic scope" value="Bacteria"/>
</dbReference>
<proteinExistence type="predicted"/>
<protein>
    <submittedName>
        <fullName evidence="1">Uncharacterized protein</fullName>
    </submittedName>
</protein>
<dbReference type="EMBL" id="NNRK01000025">
    <property type="protein sequence ID" value="OYR15544.1"/>
    <property type="molecule type" value="Genomic_DNA"/>
</dbReference>
<organism evidence="1 2">
    <name type="scientific">Brucella rhizosphaerae</name>
    <dbReference type="NCBI Taxonomy" id="571254"/>
    <lineage>
        <taxon>Bacteria</taxon>
        <taxon>Pseudomonadati</taxon>
        <taxon>Pseudomonadota</taxon>
        <taxon>Alphaproteobacteria</taxon>
        <taxon>Hyphomicrobiales</taxon>
        <taxon>Brucellaceae</taxon>
        <taxon>Brucella/Ochrobactrum group</taxon>
        <taxon>Brucella</taxon>
    </lineage>
</organism>